<name>A0A0E9XFK3_ANGAN</name>
<reference evidence="1" key="2">
    <citation type="journal article" date="2015" name="Fish Shellfish Immunol.">
        <title>Early steps in the European eel (Anguilla anguilla)-Vibrio vulnificus interaction in the gills: Role of the RtxA13 toxin.</title>
        <authorList>
            <person name="Callol A."/>
            <person name="Pajuelo D."/>
            <person name="Ebbesson L."/>
            <person name="Teles M."/>
            <person name="MacKenzie S."/>
            <person name="Amaro C."/>
        </authorList>
    </citation>
    <scope>NUCLEOTIDE SEQUENCE</scope>
</reference>
<accession>A0A0E9XFK3</accession>
<dbReference type="AlphaFoldDB" id="A0A0E9XFK3"/>
<dbReference type="EMBL" id="GBXM01007168">
    <property type="protein sequence ID" value="JAI01410.1"/>
    <property type="molecule type" value="Transcribed_RNA"/>
</dbReference>
<organism evidence="1">
    <name type="scientific">Anguilla anguilla</name>
    <name type="common">European freshwater eel</name>
    <name type="synonym">Muraena anguilla</name>
    <dbReference type="NCBI Taxonomy" id="7936"/>
    <lineage>
        <taxon>Eukaryota</taxon>
        <taxon>Metazoa</taxon>
        <taxon>Chordata</taxon>
        <taxon>Craniata</taxon>
        <taxon>Vertebrata</taxon>
        <taxon>Euteleostomi</taxon>
        <taxon>Actinopterygii</taxon>
        <taxon>Neopterygii</taxon>
        <taxon>Teleostei</taxon>
        <taxon>Anguilliformes</taxon>
        <taxon>Anguillidae</taxon>
        <taxon>Anguilla</taxon>
    </lineage>
</organism>
<protein>
    <submittedName>
        <fullName evidence="1">Uncharacterized protein</fullName>
    </submittedName>
</protein>
<sequence>MSKYRASVEQNMALILVHLIKFSSSFQRLSKPRKYCGTGLLSCAVGNVL</sequence>
<evidence type="ECO:0000313" key="1">
    <source>
        <dbReference type="EMBL" id="JAI01410.1"/>
    </source>
</evidence>
<proteinExistence type="predicted"/>
<reference evidence="1" key="1">
    <citation type="submission" date="2014-11" db="EMBL/GenBank/DDBJ databases">
        <authorList>
            <person name="Amaro Gonzalez C."/>
        </authorList>
    </citation>
    <scope>NUCLEOTIDE SEQUENCE</scope>
</reference>